<evidence type="ECO:0000313" key="1">
    <source>
        <dbReference type="EMBL" id="GIH07111.1"/>
    </source>
</evidence>
<gene>
    <name evidence="1" type="ORF">Rhe02_51780</name>
</gene>
<evidence type="ECO:0000313" key="2">
    <source>
        <dbReference type="Proteomes" id="UP000612899"/>
    </source>
</evidence>
<proteinExistence type="predicted"/>
<dbReference type="Proteomes" id="UP000612899">
    <property type="component" value="Unassembled WGS sequence"/>
</dbReference>
<organism evidence="1 2">
    <name type="scientific">Rhizocola hellebori</name>
    <dbReference type="NCBI Taxonomy" id="1392758"/>
    <lineage>
        <taxon>Bacteria</taxon>
        <taxon>Bacillati</taxon>
        <taxon>Actinomycetota</taxon>
        <taxon>Actinomycetes</taxon>
        <taxon>Micromonosporales</taxon>
        <taxon>Micromonosporaceae</taxon>
        <taxon>Rhizocola</taxon>
    </lineage>
</organism>
<dbReference type="RefSeq" id="WP_203910914.1">
    <property type="nucleotide sequence ID" value="NZ_BONY01000033.1"/>
</dbReference>
<sequence length="73" mass="7483">MKVTELLITGFDGDEPVFAVTLVPDGATAVLTATDGEGGAAVDSIAKQETDVFSSVRELLEPLALASANMQST</sequence>
<comment type="caution">
    <text evidence="1">The sequence shown here is derived from an EMBL/GenBank/DDBJ whole genome shotgun (WGS) entry which is preliminary data.</text>
</comment>
<reference evidence="1" key="1">
    <citation type="submission" date="2021-01" db="EMBL/GenBank/DDBJ databases">
        <title>Whole genome shotgun sequence of Rhizocola hellebori NBRC 109834.</title>
        <authorList>
            <person name="Komaki H."/>
            <person name="Tamura T."/>
        </authorList>
    </citation>
    <scope>NUCLEOTIDE SEQUENCE</scope>
    <source>
        <strain evidence="1">NBRC 109834</strain>
    </source>
</reference>
<dbReference type="AlphaFoldDB" id="A0A8J3QAS3"/>
<keyword evidence="2" id="KW-1185">Reference proteome</keyword>
<name>A0A8J3QAS3_9ACTN</name>
<protein>
    <submittedName>
        <fullName evidence="1">Uncharacterized protein</fullName>
    </submittedName>
</protein>
<dbReference type="EMBL" id="BONY01000033">
    <property type="protein sequence ID" value="GIH07111.1"/>
    <property type="molecule type" value="Genomic_DNA"/>
</dbReference>
<accession>A0A8J3QAS3</accession>